<dbReference type="GO" id="GO:0005524">
    <property type="term" value="F:ATP binding"/>
    <property type="evidence" value="ECO:0007669"/>
    <property type="project" value="InterPro"/>
</dbReference>
<dbReference type="InterPro" id="IPR009080">
    <property type="entry name" value="tRNAsynth_Ia_anticodon-bd"/>
</dbReference>
<reference evidence="2" key="1">
    <citation type="submission" date="2020-05" db="EMBL/GenBank/DDBJ databases">
        <authorList>
            <person name="Chiriac C."/>
            <person name="Salcher M."/>
            <person name="Ghai R."/>
            <person name="Kavagutti S V."/>
        </authorList>
    </citation>
    <scope>NUCLEOTIDE SEQUENCE</scope>
</reference>
<organism evidence="2">
    <name type="scientific">freshwater metagenome</name>
    <dbReference type="NCBI Taxonomy" id="449393"/>
    <lineage>
        <taxon>unclassified sequences</taxon>
        <taxon>metagenomes</taxon>
        <taxon>ecological metagenomes</taxon>
    </lineage>
</organism>
<evidence type="ECO:0000313" key="2">
    <source>
        <dbReference type="EMBL" id="CAB4772708.1"/>
    </source>
</evidence>
<accession>A0A6J6VPN5</accession>
<protein>
    <submittedName>
        <fullName evidence="2">Unannotated protein</fullName>
    </submittedName>
</protein>
<dbReference type="AlphaFoldDB" id="A0A6J6VPN5"/>
<sequence>MGSPVVTAPAEVIALAEQRQQARADKDFALSDQLRADIRSAGWMVLDTADGFTLTQAPPFDSVPNVGGLPDNSGAAATRALGIALVIDGWPDDTRTCIQALLDHAPSDAVILALDLGNVDGAGVMVHELAKAHPGRIEEFHVDAPLTSTGWSAARNALIAADTSEFHVVMDLSSVLEGDAFTPLVEMLTADESLTASGWRGVNVDVADQWRSFVDSGPGECDALLSYLFVIRRAAALETGPHAKAKFYRNADMEWSLALREAGGKVAQGPIDLPVRQDRHRGYHDSDPAMRDKESKRTYDRLLQRFRAHPEVLAPRA</sequence>
<name>A0A6J6VPN5_9ZZZZ</name>
<proteinExistence type="predicted"/>
<dbReference type="Gene3D" id="3.90.550.10">
    <property type="entry name" value="Spore Coat Polysaccharide Biosynthesis Protein SpsA, Chain A"/>
    <property type="match status" value="1"/>
</dbReference>
<dbReference type="SUPFAM" id="SSF53448">
    <property type="entry name" value="Nucleotide-diphospho-sugar transferases"/>
    <property type="match status" value="1"/>
</dbReference>
<dbReference type="InterPro" id="IPR029044">
    <property type="entry name" value="Nucleotide-diphossugar_trans"/>
</dbReference>
<evidence type="ECO:0000256" key="1">
    <source>
        <dbReference type="SAM" id="MobiDB-lite"/>
    </source>
</evidence>
<gene>
    <name evidence="2" type="ORF">UFOPK2938_00248</name>
</gene>
<dbReference type="SUPFAM" id="SSF47323">
    <property type="entry name" value="Anticodon-binding domain of a subclass of class I aminoacyl-tRNA synthetases"/>
    <property type="match status" value="1"/>
</dbReference>
<dbReference type="GO" id="GO:0004812">
    <property type="term" value="F:aminoacyl-tRNA ligase activity"/>
    <property type="evidence" value="ECO:0007669"/>
    <property type="project" value="InterPro"/>
</dbReference>
<dbReference type="GO" id="GO:0006418">
    <property type="term" value="P:tRNA aminoacylation for protein translation"/>
    <property type="evidence" value="ECO:0007669"/>
    <property type="project" value="InterPro"/>
</dbReference>
<feature type="compositionally biased region" description="Basic and acidic residues" evidence="1">
    <location>
        <begin position="283"/>
        <end position="297"/>
    </location>
</feature>
<dbReference type="CDD" id="cd00761">
    <property type="entry name" value="Glyco_tranf_GTA_type"/>
    <property type="match status" value="1"/>
</dbReference>
<feature type="region of interest" description="Disordered" evidence="1">
    <location>
        <begin position="276"/>
        <end position="297"/>
    </location>
</feature>
<dbReference type="EMBL" id="CAEZZX010000029">
    <property type="protein sequence ID" value="CAB4772708.1"/>
    <property type="molecule type" value="Genomic_DNA"/>
</dbReference>
<dbReference type="Gene3D" id="1.20.120.1910">
    <property type="entry name" value="Cysteine-tRNA ligase, C-terminal anti-codon recognition domain"/>
    <property type="match status" value="1"/>
</dbReference>